<feature type="domain" description="VOC" evidence="1">
    <location>
        <begin position="156"/>
        <end position="275"/>
    </location>
</feature>
<accession>A0A1H5GEY4</accession>
<dbReference type="PANTHER" id="PTHR36110:SF2">
    <property type="entry name" value="RING-CLEAVING DIOXYGENASE MHQE-RELATED"/>
    <property type="match status" value="1"/>
</dbReference>
<dbReference type="InterPro" id="IPR037523">
    <property type="entry name" value="VOC_core"/>
</dbReference>
<dbReference type="Proteomes" id="UP000198992">
    <property type="component" value="Unassembled WGS sequence"/>
</dbReference>
<sequence>MAEPDRSCSPSRGLHHVTTIIDIVQRAASFYAGVLGLKRVKKTVCYDDPGSYHLYYGDDAGSPGTVLSTLAWRCVAKGLVGVGEVVQTALRVPAGSLEWWSERLEAANVACRFDHSPFGEPLLCFADPDGTTLALVEAVQDRREAGRSDAVRAVMGLNEVTLNVRAEDATVDILQNVLGFRRVSQADDSIRFVAHDGPGGTLTLRMVGASSRGRLGGGTIRHVAFRAANIEDQSEMIRKLQRRHDIAVTEPIERTYLIAMGFRAPCGVLFEIATDGPGFAVDEPRDQLGEGLRLPGFLEERRLELQNILPPLS</sequence>
<organism evidence="2 3">
    <name type="scientific">Bradyrhizobium erythrophlei</name>
    <dbReference type="NCBI Taxonomy" id="1437360"/>
    <lineage>
        <taxon>Bacteria</taxon>
        <taxon>Pseudomonadati</taxon>
        <taxon>Pseudomonadota</taxon>
        <taxon>Alphaproteobacteria</taxon>
        <taxon>Hyphomicrobiales</taxon>
        <taxon>Nitrobacteraceae</taxon>
        <taxon>Bradyrhizobium</taxon>
    </lineage>
</organism>
<dbReference type="Pfam" id="PF00903">
    <property type="entry name" value="Glyoxalase"/>
    <property type="match status" value="1"/>
</dbReference>
<evidence type="ECO:0000313" key="2">
    <source>
        <dbReference type="EMBL" id="SEE14267.1"/>
    </source>
</evidence>
<dbReference type="CDD" id="cd08347">
    <property type="entry name" value="PcpA_C_like"/>
    <property type="match status" value="1"/>
</dbReference>
<dbReference type="PROSITE" id="PS51819">
    <property type="entry name" value="VOC"/>
    <property type="match status" value="2"/>
</dbReference>
<dbReference type="InterPro" id="IPR052537">
    <property type="entry name" value="Extradiol_RC_dioxygenase"/>
</dbReference>
<dbReference type="Gene3D" id="3.10.180.10">
    <property type="entry name" value="2,3-Dihydroxybiphenyl 1,2-Dioxygenase, domain 1"/>
    <property type="match status" value="2"/>
</dbReference>
<dbReference type="EMBL" id="FNTH01000001">
    <property type="protein sequence ID" value="SEE14267.1"/>
    <property type="molecule type" value="Genomic_DNA"/>
</dbReference>
<feature type="domain" description="VOC" evidence="1">
    <location>
        <begin position="13"/>
        <end position="138"/>
    </location>
</feature>
<name>A0A1H5GEY4_9BRAD</name>
<dbReference type="AlphaFoldDB" id="A0A1H5GEY4"/>
<dbReference type="SUPFAM" id="SSF54593">
    <property type="entry name" value="Glyoxalase/Bleomycin resistance protein/Dihydroxybiphenyl dioxygenase"/>
    <property type="match status" value="1"/>
</dbReference>
<evidence type="ECO:0000259" key="1">
    <source>
        <dbReference type="PROSITE" id="PS51819"/>
    </source>
</evidence>
<dbReference type="InterPro" id="IPR004360">
    <property type="entry name" value="Glyas_Fos-R_dOase_dom"/>
</dbReference>
<protein>
    <submittedName>
        <fullName evidence="2">Glyoxalase family protein</fullName>
    </submittedName>
</protein>
<evidence type="ECO:0000313" key="3">
    <source>
        <dbReference type="Proteomes" id="UP000198992"/>
    </source>
</evidence>
<dbReference type="InterPro" id="IPR029068">
    <property type="entry name" value="Glyas_Bleomycin-R_OHBP_Dase"/>
</dbReference>
<proteinExistence type="predicted"/>
<dbReference type="PANTHER" id="PTHR36110">
    <property type="entry name" value="RING-CLEAVING DIOXYGENASE MHQE-RELATED"/>
    <property type="match status" value="1"/>
</dbReference>
<dbReference type="RefSeq" id="WP_171948055.1">
    <property type="nucleotide sequence ID" value="NZ_FNTH01000001.1"/>
</dbReference>
<reference evidence="2 3" key="1">
    <citation type="submission" date="2016-10" db="EMBL/GenBank/DDBJ databases">
        <authorList>
            <person name="de Groot N.N."/>
        </authorList>
    </citation>
    <scope>NUCLEOTIDE SEQUENCE [LARGE SCALE GENOMIC DNA]</scope>
    <source>
        <strain evidence="2 3">MT12</strain>
    </source>
</reference>
<gene>
    <name evidence="2" type="ORF">SAMN05444164_7065</name>
</gene>